<accession>A0A381WXX5</accession>
<dbReference type="EMBL" id="UINC01013240">
    <property type="protein sequence ID" value="SVA57345.1"/>
    <property type="molecule type" value="Genomic_DNA"/>
</dbReference>
<sequence length="23" mass="2717">MDNDYFFIAFYLGFFESTSSADE</sequence>
<evidence type="ECO:0000313" key="1">
    <source>
        <dbReference type="EMBL" id="SVA57345.1"/>
    </source>
</evidence>
<organism evidence="1">
    <name type="scientific">marine metagenome</name>
    <dbReference type="NCBI Taxonomy" id="408172"/>
    <lineage>
        <taxon>unclassified sequences</taxon>
        <taxon>metagenomes</taxon>
        <taxon>ecological metagenomes</taxon>
    </lineage>
</organism>
<dbReference type="AlphaFoldDB" id="A0A381WXX5"/>
<name>A0A381WXX5_9ZZZZ</name>
<proteinExistence type="predicted"/>
<reference evidence="1" key="1">
    <citation type="submission" date="2018-05" db="EMBL/GenBank/DDBJ databases">
        <authorList>
            <person name="Lanie J.A."/>
            <person name="Ng W.-L."/>
            <person name="Kazmierczak K.M."/>
            <person name="Andrzejewski T.M."/>
            <person name="Davidsen T.M."/>
            <person name="Wayne K.J."/>
            <person name="Tettelin H."/>
            <person name="Glass J.I."/>
            <person name="Rusch D."/>
            <person name="Podicherti R."/>
            <person name="Tsui H.-C.T."/>
            <person name="Winkler M.E."/>
        </authorList>
    </citation>
    <scope>NUCLEOTIDE SEQUENCE</scope>
</reference>
<protein>
    <submittedName>
        <fullName evidence="1">Uncharacterized protein</fullName>
    </submittedName>
</protein>
<gene>
    <name evidence="1" type="ORF">METZ01_LOCUS110199</name>
</gene>